<organism evidence="6 7">
    <name type="scientific">Archangium minus</name>
    <dbReference type="NCBI Taxonomy" id="83450"/>
    <lineage>
        <taxon>Bacteria</taxon>
        <taxon>Pseudomonadati</taxon>
        <taxon>Myxococcota</taxon>
        <taxon>Myxococcia</taxon>
        <taxon>Myxococcales</taxon>
        <taxon>Cystobacterineae</taxon>
        <taxon>Archangiaceae</taxon>
        <taxon>Archangium</taxon>
    </lineage>
</organism>
<keyword evidence="3" id="KW-0238">DNA-binding</keyword>
<reference evidence="6 7" key="1">
    <citation type="submission" date="2019-08" db="EMBL/GenBank/DDBJ databases">
        <title>Archangium and Cystobacter genomes.</title>
        <authorList>
            <person name="Chen I.-C.K."/>
            <person name="Wielgoss S."/>
        </authorList>
    </citation>
    <scope>NUCLEOTIDE SEQUENCE [LARGE SCALE GENOMIC DNA]</scope>
    <source>
        <strain evidence="6 7">Cbm 6</strain>
    </source>
</reference>
<dbReference type="Gene3D" id="1.10.10.10">
    <property type="entry name" value="Winged helix-like DNA-binding domain superfamily/Winged helix DNA-binding domain"/>
    <property type="match status" value="1"/>
</dbReference>
<sequence length="103" mass="11303">MSLTHIQSFVAVAEEGHVGRAARRLHLTQPPRSRHILALEDEFGARLFERTPQGMRLLPAGEAFLQHARRILAEVDAAVHTVRNVGAARPVTLPARAQELDGA</sequence>
<dbReference type="InterPro" id="IPR036388">
    <property type="entry name" value="WH-like_DNA-bd_sf"/>
</dbReference>
<keyword evidence="7" id="KW-1185">Reference proteome</keyword>
<dbReference type="SUPFAM" id="SSF46785">
    <property type="entry name" value="Winged helix' DNA-binding domain"/>
    <property type="match status" value="1"/>
</dbReference>
<dbReference type="Proteomes" id="UP001611383">
    <property type="component" value="Chromosome"/>
</dbReference>
<accession>A0ABY9XAJ3</accession>
<dbReference type="EMBL" id="CP043494">
    <property type="protein sequence ID" value="WNG52416.1"/>
    <property type="molecule type" value="Genomic_DNA"/>
</dbReference>
<dbReference type="InterPro" id="IPR036390">
    <property type="entry name" value="WH_DNA-bd_sf"/>
</dbReference>
<proteinExistence type="inferred from homology"/>
<dbReference type="RefSeq" id="WP_395825264.1">
    <property type="nucleotide sequence ID" value="NZ_CP043494.1"/>
</dbReference>
<dbReference type="PROSITE" id="PS50931">
    <property type="entry name" value="HTH_LYSR"/>
    <property type="match status" value="1"/>
</dbReference>
<comment type="similarity">
    <text evidence="1">Belongs to the LysR transcriptional regulatory family.</text>
</comment>
<evidence type="ECO:0000313" key="7">
    <source>
        <dbReference type="Proteomes" id="UP001611383"/>
    </source>
</evidence>
<gene>
    <name evidence="6" type="ORF">F0U60_15915</name>
</gene>
<dbReference type="PANTHER" id="PTHR30346:SF0">
    <property type="entry name" value="HCA OPERON TRANSCRIPTIONAL ACTIVATOR HCAR"/>
    <property type="match status" value="1"/>
</dbReference>
<evidence type="ECO:0000259" key="5">
    <source>
        <dbReference type="PROSITE" id="PS50931"/>
    </source>
</evidence>
<evidence type="ECO:0000313" key="6">
    <source>
        <dbReference type="EMBL" id="WNG52416.1"/>
    </source>
</evidence>
<name>A0ABY9XAJ3_9BACT</name>
<dbReference type="PANTHER" id="PTHR30346">
    <property type="entry name" value="TRANSCRIPTIONAL DUAL REGULATOR HCAR-RELATED"/>
    <property type="match status" value="1"/>
</dbReference>
<evidence type="ECO:0000256" key="3">
    <source>
        <dbReference type="ARBA" id="ARBA00023125"/>
    </source>
</evidence>
<dbReference type="PRINTS" id="PR00039">
    <property type="entry name" value="HTHLYSR"/>
</dbReference>
<evidence type="ECO:0000256" key="1">
    <source>
        <dbReference type="ARBA" id="ARBA00009437"/>
    </source>
</evidence>
<evidence type="ECO:0000256" key="4">
    <source>
        <dbReference type="ARBA" id="ARBA00023163"/>
    </source>
</evidence>
<dbReference type="InterPro" id="IPR000847">
    <property type="entry name" value="LysR_HTH_N"/>
</dbReference>
<evidence type="ECO:0000256" key="2">
    <source>
        <dbReference type="ARBA" id="ARBA00023015"/>
    </source>
</evidence>
<protein>
    <submittedName>
        <fullName evidence="6">LysR family transcriptional regulator</fullName>
    </submittedName>
</protein>
<dbReference type="Pfam" id="PF00126">
    <property type="entry name" value="HTH_1"/>
    <property type="match status" value="1"/>
</dbReference>
<keyword evidence="2" id="KW-0805">Transcription regulation</keyword>
<feature type="domain" description="HTH lysR-type" evidence="5">
    <location>
        <begin position="1"/>
        <end position="58"/>
    </location>
</feature>
<keyword evidence="4" id="KW-0804">Transcription</keyword>